<evidence type="ECO:0000313" key="1">
    <source>
        <dbReference type="EMBL" id="SVE56345.1"/>
    </source>
</evidence>
<proteinExistence type="predicted"/>
<feature type="non-terminal residue" evidence="1">
    <location>
        <position position="1"/>
    </location>
</feature>
<dbReference type="AlphaFoldDB" id="A0A383EJA7"/>
<reference evidence="1" key="1">
    <citation type="submission" date="2018-05" db="EMBL/GenBank/DDBJ databases">
        <authorList>
            <person name="Lanie J.A."/>
            <person name="Ng W.-L."/>
            <person name="Kazmierczak K.M."/>
            <person name="Andrzejewski T.M."/>
            <person name="Davidsen T.M."/>
            <person name="Wayne K.J."/>
            <person name="Tettelin H."/>
            <person name="Glass J.I."/>
            <person name="Rusch D."/>
            <person name="Podicherti R."/>
            <person name="Tsui H.-C.T."/>
            <person name="Winkler M.E."/>
        </authorList>
    </citation>
    <scope>NUCLEOTIDE SEQUENCE</scope>
</reference>
<feature type="non-terminal residue" evidence="1">
    <location>
        <position position="134"/>
    </location>
</feature>
<gene>
    <name evidence="1" type="ORF">METZ01_LOCUS509199</name>
</gene>
<sequence length="134" mass="15171">VSNLKTEYAQDLRPLPELIRRRDGANDEPAEWVIDPCPAERGIPRTAVLLKHMVVPVQNFELDRLIRAHEMMHAKVSPGDRTPWIDRKVASDRALVCAEEARVNFLVEKAGFETELLEDGTEMNAGERIAERGD</sequence>
<dbReference type="EMBL" id="UINC01226037">
    <property type="protein sequence ID" value="SVE56345.1"/>
    <property type="molecule type" value="Genomic_DNA"/>
</dbReference>
<name>A0A383EJA7_9ZZZZ</name>
<accession>A0A383EJA7</accession>
<protein>
    <submittedName>
        <fullName evidence="1">Uncharacterized protein</fullName>
    </submittedName>
</protein>
<organism evidence="1">
    <name type="scientific">marine metagenome</name>
    <dbReference type="NCBI Taxonomy" id="408172"/>
    <lineage>
        <taxon>unclassified sequences</taxon>
        <taxon>metagenomes</taxon>
        <taxon>ecological metagenomes</taxon>
    </lineage>
</organism>